<dbReference type="Proteomes" id="UP000038045">
    <property type="component" value="Unplaced"/>
</dbReference>
<evidence type="ECO:0000313" key="2">
    <source>
        <dbReference type="Proteomes" id="UP000038045"/>
    </source>
</evidence>
<name>A0A0N4ZRG7_PARTI</name>
<protein>
    <submittedName>
        <fullName evidence="3">Transcription initiation factor TFIID subunit 8</fullName>
    </submittedName>
</protein>
<keyword evidence="2" id="KW-1185">Reference proteome</keyword>
<organism evidence="2 3">
    <name type="scientific">Parastrongyloides trichosuri</name>
    <name type="common">Possum-specific nematode worm</name>
    <dbReference type="NCBI Taxonomy" id="131310"/>
    <lineage>
        <taxon>Eukaryota</taxon>
        <taxon>Metazoa</taxon>
        <taxon>Ecdysozoa</taxon>
        <taxon>Nematoda</taxon>
        <taxon>Chromadorea</taxon>
        <taxon>Rhabditida</taxon>
        <taxon>Tylenchina</taxon>
        <taxon>Panagrolaimomorpha</taxon>
        <taxon>Strongyloidoidea</taxon>
        <taxon>Strongyloididae</taxon>
        <taxon>Parastrongyloides</taxon>
    </lineage>
</organism>
<feature type="region of interest" description="Disordered" evidence="1">
    <location>
        <begin position="1"/>
        <end position="29"/>
    </location>
</feature>
<dbReference type="STRING" id="131310.A0A0N4ZRG7"/>
<reference evidence="3" key="1">
    <citation type="submission" date="2017-02" db="UniProtKB">
        <authorList>
            <consortium name="WormBaseParasite"/>
        </authorList>
    </citation>
    <scope>IDENTIFICATION</scope>
</reference>
<proteinExistence type="predicted"/>
<dbReference type="WBParaSite" id="PTRK_0001110300.1">
    <property type="protein sequence ID" value="PTRK_0001110300.1"/>
    <property type="gene ID" value="PTRK_0001110300"/>
</dbReference>
<sequence length="266" mass="30640">MPSEKKRQNRKRANSDISVSDEEKGSQGIDGIKMPISELLTLCQTIADDTAAIGKRKGSNKLAPALKEEAFTLPLSVVEESFKNAYRYATRKDGITYEFMANAILQRFTRGDIVTLYPDFPKKPCSLYNEYLQICGHTNLFTSPPTHLREAFTDTTNKERLQAQVNYEKHIKEYNEKLEKFLSDHDDELNEEQKIYTRKLMVDLNKPTKKRSAKAPKKTAFDFFKQAKSSKFADLSEEAREKKFLKAFKKLKPEELEIYESLASNQ</sequence>
<evidence type="ECO:0000313" key="3">
    <source>
        <dbReference type="WBParaSite" id="PTRK_0001110300.1"/>
    </source>
</evidence>
<dbReference type="AlphaFoldDB" id="A0A0N4ZRG7"/>
<evidence type="ECO:0000256" key="1">
    <source>
        <dbReference type="SAM" id="MobiDB-lite"/>
    </source>
</evidence>
<accession>A0A0N4ZRG7</accession>